<keyword evidence="1" id="KW-0472">Membrane</keyword>
<evidence type="ECO:0000256" key="1">
    <source>
        <dbReference type="SAM" id="Phobius"/>
    </source>
</evidence>
<keyword evidence="1" id="KW-0812">Transmembrane</keyword>
<keyword evidence="1" id="KW-1133">Transmembrane helix</keyword>
<evidence type="ECO:0000313" key="2">
    <source>
        <dbReference type="EMBL" id="RYP86235.1"/>
    </source>
</evidence>
<feature type="transmembrane region" description="Helical" evidence="1">
    <location>
        <begin position="80"/>
        <end position="98"/>
    </location>
</feature>
<accession>A0A4Q4ZEZ7</accession>
<dbReference type="AlphaFoldDB" id="A0A4Q4ZEZ7"/>
<feature type="transmembrane region" description="Helical" evidence="1">
    <location>
        <begin position="56"/>
        <end position="74"/>
    </location>
</feature>
<name>A0A4Q4ZEZ7_9ACTN</name>
<dbReference type="Proteomes" id="UP000295198">
    <property type="component" value="Unassembled WGS sequence"/>
</dbReference>
<evidence type="ECO:0000313" key="3">
    <source>
        <dbReference type="Proteomes" id="UP000295198"/>
    </source>
</evidence>
<proteinExistence type="predicted"/>
<keyword evidence="3" id="KW-1185">Reference proteome</keyword>
<dbReference type="EMBL" id="SDKM01000012">
    <property type="protein sequence ID" value="RYP86235.1"/>
    <property type="molecule type" value="Genomic_DNA"/>
</dbReference>
<protein>
    <submittedName>
        <fullName evidence="2">Uncharacterized protein</fullName>
    </submittedName>
</protein>
<dbReference type="RefSeq" id="WP_134716688.1">
    <property type="nucleotide sequence ID" value="NZ_SDKM01000012.1"/>
</dbReference>
<organism evidence="2 3">
    <name type="scientific">Nocardioides guangzhouensis</name>
    <dbReference type="NCBI Taxonomy" id="2497878"/>
    <lineage>
        <taxon>Bacteria</taxon>
        <taxon>Bacillati</taxon>
        <taxon>Actinomycetota</taxon>
        <taxon>Actinomycetes</taxon>
        <taxon>Propionibacteriales</taxon>
        <taxon>Nocardioidaceae</taxon>
        <taxon>Nocardioides</taxon>
    </lineage>
</organism>
<comment type="caution">
    <text evidence="2">The sequence shown here is derived from an EMBL/GenBank/DDBJ whole genome shotgun (WGS) entry which is preliminary data.</text>
</comment>
<reference evidence="2 3" key="1">
    <citation type="submission" date="2019-01" db="EMBL/GenBank/DDBJ databases">
        <title>Nocardioides guangzhouensis sp. nov., an actinobacterium isolated from soil.</title>
        <authorList>
            <person name="Fu Y."/>
            <person name="Cai Y."/>
            <person name="Lin Z."/>
            <person name="Chen P."/>
        </authorList>
    </citation>
    <scope>NUCLEOTIDE SEQUENCE [LARGE SCALE GENOMIC DNA]</scope>
    <source>
        <strain evidence="2 3">130</strain>
    </source>
</reference>
<feature type="transmembrane region" description="Helical" evidence="1">
    <location>
        <begin position="103"/>
        <end position="121"/>
    </location>
</feature>
<gene>
    <name evidence="2" type="ORF">EKO23_09770</name>
</gene>
<sequence>MSVESRSGVPDLICPLCKGQVVASSGCLSCHLPMRDVVRHQRTARTSRGQALARGLRVRVTGIVLYAAVVAWCAHQLPTSLPFVVPGAVLGGGVLHVWKGRPWLGLLVFAIVVVVVPALFWPSMTTGLYGDLTGGR</sequence>